<protein>
    <submittedName>
        <fullName evidence="1">Uncharacterized protein</fullName>
    </submittedName>
</protein>
<dbReference type="HOGENOM" id="CLU_2287727_0_0_4"/>
<keyword evidence="2" id="KW-1185">Reference proteome</keyword>
<proteinExistence type="predicted"/>
<organism evidence="1 2">
    <name type="scientific">Kingella denitrificans ATCC 33394</name>
    <dbReference type="NCBI Taxonomy" id="888741"/>
    <lineage>
        <taxon>Bacteria</taxon>
        <taxon>Pseudomonadati</taxon>
        <taxon>Pseudomonadota</taxon>
        <taxon>Betaproteobacteria</taxon>
        <taxon>Neisseriales</taxon>
        <taxon>Neisseriaceae</taxon>
        <taxon>Kingella</taxon>
    </lineage>
</organism>
<name>F0EXI5_9NEIS</name>
<comment type="caution">
    <text evidence="1">The sequence shown here is derived from an EMBL/GenBank/DDBJ whole genome shotgun (WGS) entry which is preliminary data.</text>
</comment>
<dbReference type="EMBL" id="AEWV01000008">
    <property type="protein sequence ID" value="EGC18016.1"/>
    <property type="molecule type" value="Genomic_DNA"/>
</dbReference>
<dbReference type="AlphaFoldDB" id="F0EXI5"/>
<evidence type="ECO:0000313" key="2">
    <source>
        <dbReference type="Proteomes" id="UP000004088"/>
    </source>
</evidence>
<accession>F0EXI5</accession>
<reference evidence="1 2" key="1">
    <citation type="submission" date="2011-01" db="EMBL/GenBank/DDBJ databases">
        <authorList>
            <person name="Muzny D."/>
            <person name="Qin X."/>
            <person name="Deng J."/>
            <person name="Jiang H."/>
            <person name="Liu Y."/>
            <person name="Qu J."/>
            <person name="Song X.-Z."/>
            <person name="Zhang L."/>
            <person name="Thornton R."/>
            <person name="Coyle M."/>
            <person name="Francisco L."/>
            <person name="Jackson L."/>
            <person name="Javaid M."/>
            <person name="Korchina V."/>
            <person name="Kovar C."/>
            <person name="Mata R."/>
            <person name="Mathew T."/>
            <person name="Ngo R."/>
            <person name="Nguyen L."/>
            <person name="Nguyen N."/>
            <person name="Okwuonu G."/>
            <person name="Ongeri F."/>
            <person name="Pham C."/>
            <person name="Simmons D."/>
            <person name="Wilczek-Boney K."/>
            <person name="Hale W."/>
            <person name="Jakkamsetti A."/>
            <person name="Pham P."/>
            <person name="Ruth R."/>
            <person name="San Lucas F."/>
            <person name="Warren J."/>
            <person name="Zhang J."/>
            <person name="Zhao Z."/>
            <person name="Zhou C."/>
            <person name="Zhu D."/>
            <person name="Lee S."/>
            <person name="Bess C."/>
            <person name="Blankenburg K."/>
            <person name="Forbes L."/>
            <person name="Fu Q."/>
            <person name="Gubbala S."/>
            <person name="Hirani K."/>
            <person name="Jayaseelan J.C."/>
            <person name="Lara F."/>
            <person name="Munidasa M."/>
            <person name="Palculict T."/>
            <person name="Patil S."/>
            <person name="Pu L.-L."/>
            <person name="Saada N."/>
            <person name="Tang L."/>
            <person name="Weissenberger G."/>
            <person name="Zhu Y."/>
            <person name="Hemphill L."/>
            <person name="Shang Y."/>
            <person name="Youmans B."/>
            <person name="Ayvaz T."/>
            <person name="Ross M."/>
            <person name="Santibanez J."/>
            <person name="Aqrawi P."/>
            <person name="Gross S."/>
            <person name="Joshi V."/>
            <person name="Fowler G."/>
            <person name="Nazareth L."/>
            <person name="Reid J."/>
            <person name="Worley K."/>
            <person name="Petrosino J."/>
            <person name="Highlander S."/>
            <person name="Gibbs R."/>
        </authorList>
    </citation>
    <scope>NUCLEOTIDE SEQUENCE [LARGE SCALE GENOMIC DNA]</scope>
    <source>
        <strain evidence="1 2">ATCC 33394</strain>
    </source>
</reference>
<evidence type="ECO:0000313" key="1">
    <source>
        <dbReference type="EMBL" id="EGC18016.1"/>
    </source>
</evidence>
<dbReference type="STRING" id="888741.HMPREF9098_0569"/>
<dbReference type="Proteomes" id="UP000004088">
    <property type="component" value="Unassembled WGS sequence"/>
</dbReference>
<gene>
    <name evidence="1" type="ORF">HMPREF9098_0569</name>
</gene>
<sequence>MNWVCRQSPSGGCVLKLQAVEHGLRGQPVAFGRLRVETLKNCVHTTWFWTVAFGRLRVETGSATNATYCPKQSPSGGCVLKLVCGSWPTARKNSRLRAAAC</sequence>